<sequence>MKDLLAKNNFRSDRLFHYFSSYTGVILQRKGDTMNKSFADIQGFPGGFPGFPQPFYPAAPGFYQQGHQPYGGFGYGQPFSQAYSPLSTPSAMYSSFPYASGFYGQQFSGAGYSGHGGGFSIPATHAGGFSGASGVHGGFRY</sequence>
<dbReference type="Proteomes" id="UP000501048">
    <property type="component" value="Chromosome"/>
</dbReference>
<accession>A0ABX6M2W8</accession>
<dbReference type="EMBL" id="CP051464">
    <property type="protein sequence ID" value="QJC97108.1"/>
    <property type="molecule type" value="Genomic_DNA"/>
</dbReference>
<evidence type="ECO:0000313" key="2">
    <source>
        <dbReference type="Proteomes" id="UP000501048"/>
    </source>
</evidence>
<keyword evidence="2" id="KW-1185">Reference proteome</keyword>
<evidence type="ECO:0000313" key="1">
    <source>
        <dbReference type="EMBL" id="QJC97108.1"/>
    </source>
</evidence>
<protein>
    <submittedName>
        <fullName evidence="1">Inner spore coat protein Q</fullName>
    </submittedName>
</protein>
<organism evidence="1 2">
    <name type="scientific">Bacillus mojavensis</name>
    <dbReference type="NCBI Taxonomy" id="72360"/>
    <lineage>
        <taxon>Bacteria</taxon>
        <taxon>Bacillati</taxon>
        <taxon>Bacillota</taxon>
        <taxon>Bacilli</taxon>
        <taxon>Bacillales</taxon>
        <taxon>Bacillaceae</taxon>
        <taxon>Bacillus</taxon>
    </lineage>
</organism>
<name>A0ABX6M2W8_BACMO</name>
<keyword evidence="1" id="KW-0946">Virion</keyword>
<keyword evidence="1" id="KW-0167">Capsid protein</keyword>
<proteinExistence type="predicted"/>
<reference evidence="1 2" key="1">
    <citation type="submission" date="2020-04" db="EMBL/GenBank/DDBJ databases">
        <title>Plant growth promoting and environmental Bacillus: genomic and epigenetic comparison.</title>
        <authorList>
            <person name="Reva O.N."/>
            <person name="Lutz S."/>
            <person name="Ahrens C.H."/>
        </authorList>
    </citation>
    <scope>NUCLEOTIDE SEQUENCE [LARGE SCALE GENOMIC DNA]</scope>
    <source>
        <strain evidence="1 2">UCMB5075</strain>
    </source>
</reference>
<gene>
    <name evidence="1" type="primary">cotQ</name>
    <name evidence="1" type="ORF">HC660_26340</name>
</gene>